<protein>
    <recommendedName>
        <fullName evidence="3">Peptidase M41 domain-containing protein</fullName>
    </recommendedName>
</protein>
<dbReference type="GO" id="GO:0004176">
    <property type="term" value="F:ATP-dependent peptidase activity"/>
    <property type="evidence" value="ECO:0007669"/>
    <property type="project" value="InterPro"/>
</dbReference>
<dbReference type="Proteomes" id="UP000093053">
    <property type="component" value="Chromosome"/>
</dbReference>
<dbReference type="OrthoDB" id="6064590at2"/>
<dbReference type="GO" id="GO:0006508">
    <property type="term" value="P:proteolysis"/>
    <property type="evidence" value="ECO:0007669"/>
    <property type="project" value="InterPro"/>
</dbReference>
<evidence type="ECO:0008006" key="3">
    <source>
        <dbReference type="Google" id="ProtNLM"/>
    </source>
</evidence>
<accession>A0A1B2HBZ3</accession>
<dbReference type="GO" id="GO:0004222">
    <property type="term" value="F:metalloendopeptidase activity"/>
    <property type="evidence" value="ECO:0007669"/>
    <property type="project" value="InterPro"/>
</dbReference>
<dbReference type="GO" id="GO:0005524">
    <property type="term" value="F:ATP binding"/>
    <property type="evidence" value="ECO:0007669"/>
    <property type="project" value="InterPro"/>
</dbReference>
<dbReference type="SUPFAM" id="SSF140990">
    <property type="entry name" value="FtsH protease domain-like"/>
    <property type="match status" value="1"/>
</dbReference>
<dbReference type="EMBL" id="CP016793">
    <property type="protein sequence ID" value="ANZ35206.1"/>
    <property type="molecule type" value="Genomic_DNA"/>
</dbReference>
<dbReference type="RefSeq" id="WP_065913622.1">
    <property type="nucleotide sequence ID" value="NZ_CP016793.1"/>
</dbReference>
<evidence type="ECO:0000313" key="1">
    <source>
        <dbReference type="EMBL" id="ANZ35206.1"/>
    </source>
</evidence>
<gene>
    <name evidence="1" type="ORF">BBK82_03105</name>
</gene>
<dbReference type="STRING" id="1586287.BBK82_03105"/>
<dbReference type="KEGG" id="led:BBK82_03105"/>
<dbReference type="Gene3D" id="1.20.58.760">
    <property type="entry name" value="Peptidase M41"/>
    <property type="match status" value="1"/>
</dbReference>
<dbReference type="InterPro" id="IPR037219">
    <property type="entry name" value="Peptidase_M41-like"/>
</dbReference>
<reference evidence="1 2" key="1">
    <citation type="submission" date="2016-07" db="EMBL/GenBank/DDBJ databases">
        <title>Complete genome sequence of the Lentzea guizhouensis DHS C013.</title>
        <authorList>
            <person name="Cao C."/>
        </authorList>
    </citation>
    <scope>NUCLEOTIDE SEQUENCE [LARGE SCALE GENOMIC DNA]</scope>
    <source>
        <strain evidence="1 2">DHS C013</strain>
    </source>
</reference>
<dbReference type="AlphaFoldDB" id="A0A1B2HBZ3"/>
<evidence type="ECO:0000313" key="2">
    <source>
        <dbReference type="Proteomes" id="UP000093053"/>
    </source>
</evidence>
<name>A0A1B2HBZ3_9PSEU</name>
<keyword evidence="2" id="KW-1185">Reference proteome</keyword>
<sequence length="182" mass="20242">MSGRIAAPPRAQVARLKQQLHATAMHEAGHAVAGVLLDIPLREVWIGYQKHGWSSWSVVGRTETVIDGDEPPPGELSTDDLNDAILFVWAGLEAEAMWLEEQTGVRLPAARRTVASVSVHQQGDLAALRGYHKDRRARWPERRAQDVARQLVLTRRDRVEDVARALVERGCISGREVHALVK</sequence>
<organism evidence="1 2">
    <name type="scientific">Lentzea guizhouensis</name>
    <dbReference type="NCBI Taxonomy" id="1586287"/>
    <lineage>
        <taxon>Bacteria</taxon>
        <taxon>Bacillati</taxon>
        <taxon>Actinomycetota</taxon>
        <taxon>Actinomycetes</taxon>
        <taxon>Pseudonocardiales</taxon>
        <taxon>Pseudonocardiaceae</taxon>
        <taxon>Lentzea</taxon>
    </lineage>
</organism>
<proteinExistence type="predicted"/>